<proteinExistence type="predicted"/>
<dbReference type="InterPro" id="IPR002645">
    <property type="entry name" value="STAS_dom"/>
</dbReference>
<name>A0A845UYK5_9GAMM</name>
<feature type="domain" description="STAS" evidence="2">
    <location>
        <begin position="1"/>
        <end position="91"/>
    </location>
</feature>
<sequence length="121" mass="13163">MLQVESRDGASHVVLEGELTIYQAQDLAQQFLPLLDKDESLVVDLSDVSDIDSSCAQLLMLARRHCQARGHQCSLVNHSQPVIDVFETLGLVSWFGDPVVLPGEQGSGRRTQSGQTEGESA</sequence>
<dbReference type="Gene3D" id="3.30.750.24">
    <property type="entry name" value="STAS domain"/>
    <property type="match status" value="1"/>
</dbReference>
<accession>A0A845UYK5</accession>
<evidence type="ECO:0000259" key="2">
    <source>
        <dbReference type="PROSITE" id="PS50801"/>
    </source>
</evidence>
<reference evidence="3 4" key="1">
    <citation type="submission" date="2020-02" db="EMBL/GenBank/DDBJ databases">
        <authorList>
            <person name="Zhang X.-Y."/>
        </authorList>
    </citation>
    <scope>NUCLEOTIDE SEQUENCE [LARGE SCALE GENOMIC DNA]</scope>
    <source>
        <strain evidence="3 4">C33</strain>
    </source>
</reference>
<protein>
    <submittedName>
        <fullName evidence="3">STAS domain-containing protein</fullName>
    </submittedName>
</protein>
<dbReference type="Pfam" id="PF13466">
    <property type="entry name" value="STAS_2"/>
    <property type="match status" value="1"/>
</dbReference>
<dbReference type="Proteomes" id="UP000484885">
    <property type="component" value="Unassembled WGS sequence"/>
</dbReference>
<dbReference type="RefSeq" id="WP_164210735.1">
    <property type="nucleotide sequence ID" value="NZ_JAAGSC010000039.1"/>
</dbReference>
<dbReference type="InterPro" id="IPR036513">
    <property type="entry name" value="STAS_dom_sf"/>
</dbReference>
<dbReference type="PANTHER" id="PTHR35849">
    <property type="entry name" value="BLR2341 PROTEIN"/>
    <property type="match status" value="1"/>
</dbReference>
<keyword evidence="4" id="KW-1185">Reference proteome</keyword>
<evidence type="ECO:0000256" key="1">
    <source>
        <dbReference type="SAM" id="MobiDB-lite"/>
    </source>
</evidence>
<gene>
    <name evidence="3" type="ORF">G3I74_06345</name>
</gene>
<dbReference type="InterPro" id="IPR052746">
    <property type="entry name" value="MlaB_ABC_Transporter"/>
</dbReference>
<feature type="region of interest" description="Disordered" evidence="1">
    <location>
        <begin position="100"/>
        <end position="121"/>
    </location>
</feature>
<organism evidence="3 4">
    <name type="scientific">Wenzhouxiangella limi</name>
    <dbReference type="NCBI Taxonomy" id="2707351"/>
    <lineage>
        <taxon>Bacteria</taxon>
        <taxon>Pseudomonadati</taxon>
        <taxon>Pseudomonadota</taxon>
        <taxon>Gammaproteobacteria</taxon>
        <taxon>Chromatiales</taxon>
        <taxon>Wenzhouxiangellaceae</taxon>
        <taxon>Wenzhouxiangella</taxon>
    </lineage>
</organism>
<dbReference type="CDD" id="cd07043">
    <property type="entry name" value="STAS_anti-anti-sigma_factors"/>
    <property type="match status" value="1"/>
</dbReference>
<dbReference type="InterPro" id="IPR058548">
    <property type="entry name" value="MlaB-like_STAS"/>
</dbReference>
<feature type="compositionally biased region" description="Polar residues" evidence="1">
    <location>
        <begin position="108"/>
        <end position="121"/>
    </location>
</feature>
<dbReference type="EMBL" id="JAAGSC010000039">
    <property type="protein sequence ID" value="NDY95342.1"/>
    <property type="molecule type" value="Genomic_DNA"/>
</dbReference>
<dbReference type="SUPFAM" id="SSF52091">
    <property type="entry name" value="SpoIIaa-like"/>
    <property type="match status" value="1"/>
</dbReference>
<comment type="caution">
    <text evidence="3">The sequence shown here is derived from an EMBL/GenBank/DDBJ whole genome shotgun (WGS) entry which is preliminary data.</text>
</comment>
<evidence type="ECO:0000313" key="3">
    <source>
        <dbReference type="EMBL" id="NDY95342.1"/>
    </source>
</evidence>
<dbReference type="AlphaFoldDB" id="A0A845UYK5"/>
<dbReference type="PROSITE" id="PS50801">
    <property type="entry name" value="STAS"/>
    <property type="match status" value="1"/>
</dbReference>
<evidence type="ECO:0000313" key="4">
    <source>
        <dbReference type="Proteomes" id="UP000484885"/>
    </source>
</evidence>
<dbReference type="PANTHER" id="PTHR35849:SF2">
    <property type="entry name" value="BLR2341 PROTEIN"/>
    <property type="match status" value="1"/>
</dbReference>